<dbReference type="InterPro" id="IPR056072">
    <property type="entry name" value="SNTX_MACPF/CDC-like_dom"/>
</dbReference>
<evidence type="ECO:0000259" key="4">
    <source>
        <dbReference type="Pfam" id="PF24674"/>
    </source>
</evidence>
<dbReference type="InterPro" id="IPR058519">
    <property type="entry name" value="DUF8206"/>
</dbReference>
<proteinExistence type="predicted"/>
<organism evidence="6 7">
    <name type="scientific">Linnemannia exigua</name>
    <dbReference type="NCBI Taxonomy" id="604196"/>
    <lineage>
        <taxon>Eukaryota</taxon>
        <taxon>Fungi</taxon>
        <taxon>Fungi incertae sedis</taxon>
        <taxon>Mucoromycota</taxon>
        <taxon>Mortierellomycotina</taxon>
        <taxon>Mortierellomycetes</taxon>
        <taxon>Mortierellales</taxon>
        <taxon>Mortierellaceae</taxon>
        <taxon>Linnemannia</taxon>
    </lineage>
</organism>
<dbReference type="GO" id="GO:0005525">
    <property type="term" value="F:GTP binding"/>
    <property type="evidence" value="ECO:0007669"/>
    <property type="project" value="InterPro"/>
</dbReference>
<dbReference type="SUPFAM" id="SSF52540">
    <property type="entry name" value="P-loop containing nucleoside triphosphate hydrolases"/>
    <property type="match status" value="2"/>
</dbReference>
<comment type="caution">
    <text evidence="6">The sequence shown here is derived from an EMBL/GenBank/DDBJ whole genome shotgun (WGS) entry which is preliminary data.</text>
</comment>
<dbReference type="InterPro" id="IPR006073">
    <property type="entry name" value="GTP-bd"/>
</dbReference>
<evidence type="ECO:0000256" key="1">
    <source>
        <dbReference type="SAM" id="Coils"/>
    </source>
</evidence>
<feature type="coiled-coil region" evidence="1">
    <location>
        <begin position="869"/>
        <end position="903"/>
    </location>
</feature>
<evidence type="ECO:0000313" key="7">
    <source>
        <dbReference type="Proteomes" id="UP001194580"/>
    </source>
</evidence>
<evidence type="ECO:0000313" key="6">
    <source>
        <dbReference type="EMBL" id="KAG0271071.1"/>
    </source>
</evidence>
<dbReference type="InterPro" id="IPR027417">
    <property type="entry name" value="P-loop_NTPase"/>
</dbReference>
<gene>
    <name evidence="6" type="ORF">BGZ95_001184</name>
</gene>
<feature type="region of interest" description="Disordered" evidence="2">
    <location>
        <begin position="1194"/>
        <end position="1218"/>
    </location>
</feature>
<evidence type="ECO:0000259" key="3">
    <source>
        <dbReference type="Pfam" id="PF01926"/>
    </source>
</evidence>
<feature type="domain" description="G" evidence="3">
    <location>
        <begin position="598"/>
        <end position="708"/>
    </location>
</feature>
<dbReference type="Gene3D" id="3.40.50.300">
    <property type="entry name" value="P-loop containing nucleotide triphosphate hydrolases"/>
    <property type="match status" value="1"/>
</dbReference>
<dbReference type="Pfam" id="PF26633">
    <property type="entry name" value="DUF8206"/>
    <property type="match status" value="1"/>
</dbReference>
<dbReference type="PANTHER" id="PTHR32046">
    <property type="entry name" value="G DOMAIN-CONTAINING PROTEIN"/>
    <property type="match status" value="1"/>
</dbReference>
<dbReference type="PROSITE" id="PS00675">
    <property type="entry name" value="SIGMA54_INTERACT_1"/>
    <property type="match status" value="1"/>
</dbReference>
<evidence type="ECO:0000256" key="2">
    <source>
        <dbReference type="SAM" id="MobiDB-lite"/>
    </source>
</evidence>
<dbReference type="PANTHER" id="PTHR32046:SF11">
    <property type="entry name" value="IMMUNE-ASSOCIATED NUCLEOTIDE-BINDING PROTEIN 10-LIKE"/>
    <property type="match status" value="1"/>
</dbReference>
<dbReference type="Pfam" id="PF24674">
    <property type="entry name" value="MACPF_SNTX"/>
    <property type="match status" value="1"/>
</dbReference>
<feature type="domain" description="DUF8206" evidence="5">
    <location>
        <begin position="916"/>
        <end position="987"/>
    </location>
</feature>
<reference evidence="6" key="1">
    <citation type="journal article" date="2020" name="Fungal Divers.">
        <title>Resolving the Mortierellaceae phylogeny through synthesis of multi-gene phylogenetics and phylogenomics.</title>
        <authorList>
            <person name="Vandepol N."/>
            <person name="Liber J."/>
            <person name="Desiro A."/>
            <person name="Na H."/>
            <person name="Kennedy M."/>
            <person name="Barry K."/>
            <person name="Grigoriev I.V."/>
            <person name="Miller A.N."/>
            <person name="O'Donnell K."/>
            <person name="Stajich J.E."/>
            <person name="Bonito G."/>
        </authorList>
    </citation>
    <scope>NUCLEOTIDE SEQUENCE</scope>
    <source>
        <strain evidence="6">NRRL 28262</strain>
    </source>
</reference>
<name>A0AAD4D791_9FUNG</name>
<protein>
    <recommendedName>
        <fullName evidence="8">G domain-containing protein</fullName>
    </recommendedName>
</protein>
<sequence length="1218" mass="137525">MDIPNLGQAMALGALYNARTGHCTNASILCDTLPSTLIESRDENAINSKVISEDSYKEKFKAFEIDGNLKLNILANNVPLNAQFKYLATEKKSSKSVKVSMSYAVQTKLERINIRADKMREYISLKTLKDTDATHVVTGIQWGANMLCTFEHSLEEGETAKEIVGILGTACNTLKVGATITGDLKWNSRMSTKDMSVSISILGDIVPKADSYPTSIEDAIQFMRRVPESVEGVNQGKGSVLVYKLEPIEKVRAHFDLQSRIESVINNVRLDLVDKVESTFDTIVENRIRLTEASNDILKYSQYIAETEVKRIKKELKSFNRDEGEFKHSLSGTVQAIQAGEASVDELFRLLEDFEEGSCSSSMVDDVIESYQDLTSRILFIRRCEKINIQVISRVDEISNVLSSSAKDKTFILTIPKSSDYTMIEQSHVWRIFRFLREDHNDTQTDFTIHDASISSKNLQMNDLTELTIVKYHKGIKSDQNAFRASILRPSIKLSSTERVDQAERTKLAGHALRMPCPSSHEDECHSGALKWVCFKCEEVMQYEYNELVYCRCGKTRLEDCTFRCGSIEHGYQYKELHAESIQSITDKIRPGDDEINILLLGETGVGKSTFINAFANYLRYESLEIAESMEMTTLIQSKFEFVGETVIAGEPDQNERLSDGHSSTQLCRSYVFPLNDDIKIRLIDTPGIGDTRGVTHDRTNFEEILNYISRFEKINGICILLLPDKPRLTPSFRFCIDELLLHLHKSTADNILFTFTKTRSSFYGPGDTMTPLKTYVKELKQANDVTIQLVPNTLFYFDNEAFRLYAALKQGRVFDPKVKEAFAESWTKSVEEAQRLVKRVMELTPHKTDETVTLDMARRSIILLAPPLARINENITIELKNIKKHKAEAENNEMSAEELKTRLICSYMDLDPINLARPRMVCTSASCTTIHGEIVRYSQHCHDKCRVDSLANTFGKEILKMCSVMKGWKTCRKCGCDWAKHMHVRIDYTEVKKQKTDPVVEQELNEKLSRVDIMNLAIAAADERKMTLESEKKIIFDSLMTFTGFLLQNSILVQNSGIGDYIDMSIENQAKIAENTKDYSIVESLKAQKKELIKQVKIIEDAIKDGQSHAAKITASEVINAREELCRLQVNGQALAKILDFGKKNQAEVTERETRIEGGYVSVRWAAVSSSVSSTVSSAVSGVKRFANKIGYPKGRKEDRETGGNYAQSGTPLGDEF</sequence>
<keyword evidence="1" id="KW-0175">Coiled coil</keyword>
<feature type="domain" description="SNTX MACPF/CDC-like" evidence="4">
    <location>
        <begin position="3"/>
        <end position="255"/>
    </location>
</feature>
<dbReference type="InterPro" id="IPR025662">
    <property type="entry name" value="Sigma_54_int_dom_ATP-bd_1"/>
</dbReference>
<dbReference type="Proteomes" id="UP001194580">
    <property type="component" value="Unassembled WGS sequence"/>
</dbReference>
<dbReference type="Pfam" id="PF01926">
    <property type="entry name" value="MMR_HSR1"/>
    <property type="match status" value="1"/>
</dbReference>
<accession>A0AAD4D791</accession>
<evidence type="ECO:0000259" key="5">
    <source>
        <dbReference type="Pfam" id="PF26633"/>
    </source>
</evidence>
<evidence type="ECO:0008006" key="8">
    <source>
        <dbReference type="Google" id="ProtNLM"/>
    </source>
</evidence>
<dbReference type="EMBL" id="JAAAIL010001234">
    <property type="protein sequence ID" value="KAG0271071.1"/>
    <property type="molecule type" value="Genomic_DNA"/>
</dbReference>
<keyword evidence="7" id="KW-1185">Reference proteome</keyword>
<dbReference type="AlphaFoldDB" id="A0AAD4D791"/>